<feature type="domain" description="HAT C-terminal dimerisation" evidence="2">
    <location>
        <begin position="142"/>
        <end position="202"/>
    </location>
</feature>
<dbReference type="Pfam" id="PF05699">
    <property type="entry name" value="Dimer_Tnp_hAT"/>
    <property type="match status" value="1"/>
</dbReference>
<organism evidence="3 4">
    <name type="scientific">Heracleum sosnowskyi</name>
    <dbReference type="NCBI Taxonomy" id="360622"/>
    <lineage>
        <taxon>Eukaryota</taxon>
        <taxon>Viridiplantae</taxon>
        <taxon>Streptophyta</taxon>
        <taxon>Embryophyta</taxon>
        <taxon>Tracheophyta</taxon>
        <taxon>Spermatophyta</taxon>
        <taxon>Magnoliopsida</taxon>
        <taxon>eudicotyledons</taxon>
        <taxon>Gunneridae</taxon>
        <taxon>Pentapetalae</taxon>
        <taxon>asterids</taxon>
        <taxon>campanulids</taxon>
        <taxon>Apiales</taxon>
        <taxon>Apiaceae</taxon>
        <taxon>Apioideae</taxon>
        <taxon>apioid superclade</taxon>
        <taxon>Tordylieae</taxon>
        <taxon>Tordyliinae</taxon>
        <taxon>Heracleum</taxon>
    </lineage>
</organism>
<feature type="region of interest" description="Disordered" evidence="1">
    <location>
        <begin position="1"/>
        <end position="25"/>
    </location>
</feature>
<gene>
    <name evidence="3" type="ORF">POM88_031740</name>
</gene>
<reference evidence="3" key="2">
    <citation type="submission" date="2023-05" db="EMBL/GenBank/DDBJ databases">
        <authorList>
            <person name="Schelkunov M.I."/>
        </authorList>
    </citation>
    <scope>NUCLEOTIDE SEQUENCE</scope>
    <source>
        <strain evidence="3">Hsosn_3</strain>
        <tissue evidence="3">Leaf</tissue>
    </source>
</reference>
<dbReference type="SUPFAM" id="SSF53098">
    <property type="entry name" value="Ribonuclease H-like"/>
    <property type="match status" value="1"/>
</dbReference>
<evidence type="ECO:0000313" key="3">
    <source>
        <dbReference type="EMBL" id="KAK1375547.1"/>
    </source>
</evidence>
<accession>A0AAD8HY06</accession>
<dbReference type="EMBL" id="JAUIZM010000007">
    <property type="protein sequence ID" value="KAK1375547.1"/>
    <property type="molecule type" value="Genomic_DNA"/>
</dbReference>
<dbReference type="InterPro" id="IPR008906">
    <property type="entry name" value="HATC_C_dom"/>
</dbReference>
<proteinExistence type="predicted"/>
<dbReference type="Proteomes" id="UP001237642">
    <property type="component" value="Unassembled WGS sequence"/>
</dbReference>
<feature type="compositionally biased region" description="Basic and acidic residues" evidence="1">
    <location>
        <begin position="15"/>
        <end position="25"/>
    </location>
</feature>
<dbReference type="InterPro" id="IPR012337">
    <property type="entry name" value="RNaseH-like_sf"/>
</dbReference>
<comment type="caution">
    <text evidence="3">The sequence shown here is derived from an EMBL/GenBank/DDBJ whole genome shotgun (WGS) entry which is preliminary data.</text>
</comment>
<name>A0AAD8HY06_9APIA</name>
<keyword evidence="4" id="KW-1185">Reference proteome</keyword>
<dbReference type="GO" id="GO:0046983">
    <property type="term" value="F:protein dimerization activity"/>
    <property type="evidence" value="ECO:0007669"/>
    <property type="project" value="InterPro"/>
</dbReference>
<protein>
    <recommendedName>
        <fullName evidence="2">HAT C-terminal dimerisation domain-containing protein</fullName>
    </recommendedName>
</protein>
<reference evidence="3" key="1">
    <citation type="submission" date="2023-02" db="EMBL/GenBank/DDBJ databases">
        <title>Genome of toxic invasive species Heracleum sosnowskyi carries increased number of genes despite the absence of recent whole-genome duplications.</title>
        <authorList>
            <person name="Schelkunov M."/>
            <person name="Shtratnikova V."/>
            <person name="Makarenko M."/>
            <person name="Klepikova A."/>
            <person name="Omelchenko D."/>
            <person name="Novikova G."/>
            <person name="Obukhova E."/>
            <person name="Bogdanov V."/>
            <person name="Penin A."/>
            <person name="Logacheva M."/>
        </authorList>
    </citation>
    <scope>NUCLEOTIDE SEQUENCE</scope>
    <source>
        <strain evidence="3">Hsosn_3</strain>
        <tissue evidence="3">Leaf</tissue>
    </source>
</reference>
<evidence type="ECO:0000313" key="4">
    <source>
        <dbReference type="Proteomes" id="UP001237642"/>
    </source>
</evidence>
<sequence>MLTSLGGNKKKKRQDKKERIEEVRDEVAISKDGDDVVELDSAGSKPMRPLGPMDQFARAIDPDASLRKTRQQNINDALFKNRTNEVHTYTYLAKWVYGAGIPFNAINNDDFHRFCEAHLVSNIELLKYKGMEGMFGKKLAKMGRLADDTFDVVGWWSNYGAETPNLQMMAMKILSLTSSSSGCERNWSTFEGIHTKKRNRLDAVRMRWIVDGSDDEEEPSLDSNITSEDVRTLVKLPEGSFENLMTFNRMMK</sequence>
<evidence type="ECO:0000256" key="1">
    <source>
        <dbReference type="SAM" id="MobiDB-lite"/>
    </source>
</evidence>
<dbReference type="AlphaFoldDB" id="A0AAD8HY06"/>
<evidence type="ECO:0000259" key="2">
    <source>
        <dbReference type="Pfam" id="PF05699"/>
    </source>
</evidence>